<dbReference type="WBParaSite" id="TCONS_00017061.p1">
    <property type="protein sequence ID" value="TCONS_00017061.p1"/>
    <property type="gene ID" value="XLOC_011175"/>
</dbReference>
<sequence length="220" mass="26457">SNAMIYMPNCSKDSVESNNKHLMIIYRFVNDKLIGTCFYVIFNKILYFKSFFEQYSSRQGITESRKLHNYFIFESEAIFCMKNQTFDRKLSIPYYTNNKVKKFAISILRKTSNEIIFRMIPLLIQCIYKCMEIKKSVYKLYWLLFFSKDVLKQQKMNEGLNEYINNIKSGCKYMKFTTIINILDNNFKNYLIKCLLNFSFFCTGYCCLMDTFYKSYLAYE</sequence>
<evidence type="ECO:0000313" key="2">
    <source>
        <dbReference type="WBParaSite" id="TCONS_00017061.p1"/>
    </source>
</evidence>
<reference evidence="2" key="1">
    <citation type="submission" date="2024-02" db="UniProtKB">
        <authorList>
            <consortium name="WormBaseParasite"/>
        </authorList>
    </citation>
    <scope>IDENTIFICATION</scope>
</reference>
<protein>
    <submittedName>
        <fullName evidence="2">Uncharacterized protein</fullName>
    </submittedName>
</protein>
<evidence type="ECO:0000313" key="1">
    <source>
        <dbReference type="Proteomes" id="UP000035681"/>
    </source>
</evidence>
<proteinExistence type="predicted"/>
<keyword evidence="1" id="KW-1185">Reference proteome</keyword>
<accession>A0AAF5I4F3</accession>
<dbReference type="Proteomes" id="UP000035681">
    <property type="component" value="Unplaced"/>
</dbReference>
<organism evidence="1 2">
    <name type="scientific">Strongyloides stercoralis</name>
    <name type="common">Threadworm</name>
    <dbReference type="NCBI Taxonomy" id="6248"/>
    <lineage>
        <taxon>Eukaryota</taxon>
        <taxon>Metazoa</taxon>
        <taxon>Ecdysozoa</taxon>
        <taxon>Nematoda</taxon>
        <taxon>Chromadorea</taxon>
        <taxon>Rhabditida</taxon>
        <taxon>Tylenchina</taxon>
        <taxon>Panagrolaimomorpha</taxon>
        <taxon>Strongyloidoidea</taxon>
        <taxon>Strongyloididae</taxon>
        <taxon>Strongyloides</taxon>
    </lineage>
</organism>
<name>A0AAF5I4F3_STRER</name>
<dbReference type="AlphaFoldDB" id="A0AAF5I4F3"/>